<dbReference type="Pfam" id="PF25670">
    <property type="entry name" value="Phage_tail_C_2"/>
    <property type="match status" value="1"/>
</dbReference>
<accession>A0A085JGW8</accession>
<keyword evidence="3" id="KW-1185">Reference proteome</keyword>
<evidence type="ECO:0000259" key="1">
    <source>
        <dbReference type="Pfam" id="PF25670"/>
    </source>
</evidence>
<dbReference type="eggNOG" id="COG2755">
    <property type="taxonomic scope" value="Bacteria"/>
</dbReference>
<dbReference type="EMBL" id="JMPR01000028">
    <property type="protein sequence ID" value="KFD19714.1"/>
    <property type="molecule type" value="Genomic_DNA"/>
</dbReference>
<sequence length="633" mass="67919">MATYNTNNPLGSADPRDLLDNSQIADHFVSDPENESWPDRFGNARKTWKGIEADAAAKLDQIADNASSQLAAENDSFQQFLLNSGYEPLADYVDGPITFERRNQITAYNGEFYRPKASVTLPYTTTGNTATTWATDESNFVAVGDAVLRQDLASTSGYKIVGGFYSQEGDPTTSPDSGNNLDGRRGARGQFDVISAPWEPKGVAGITFGGDNGRGTFTIDERGMVRTSVWYKGLRMQSNVLLPVLQSLGFKSGPDSLEGVMLRMGNPDSSPTIFVDYDASGLPVLGLMNAQQFGEYGYPNPSDEGYSYNLYWTRKQVQSAINTAISGYQQYFTYPLPSNDTTSHVWVPVAKFTTATGTGNANGVFKALITVAGNVFPNGRSYLISGNSRGLSSVSLTSSNVNSYFNITALDAPASDDANNVNYILSMGVVQSANTVTLYAKMPYSCAYSTIKALNVGFSGYVAYTPSAFTSVSTEPSGIIYLTTIKPYNSSNVTVSSDGTLMAASPIVRVATDTNTSDRADINSGGFNWSGSGAVNTEAFEYSVTHSSTGTYLIPGAKLATEGWQFKSPKSPTGGDDLAVVEVSDTDSGVQVLVYERTMQISGSSVSIVKGDLMDVPSDSWVDVRLYETPVTY</sequence>
<name>A0A085JGW8_9GAMM</name>
<protein>
    <recommendedName>
        <fullName evidence="1">Phage tail protein C-terminal domain-containing protein</fullName>
    </recommendedName>
</protein>
<dbReference type="OrthoDB" id="6527081at2"/>
<organism evidence="2 3">
    <name type="scientific">Tatumella ptyseos ATCC 33301</name>
    <dbReference type="NCBI Taxonomy" id="1005995"/>
    <lineage>
        <taxon>Bacteria</taxon>
        <taxon>Pseudomonadati</taxon>
        <taxon>Pseudomonadota</taxon>
        <taxon>Gammaproteobacteria</taxon>
        <taxon>Enterobacterales</taxon>
        <taxon>Erwiniaceae</taxon>
        <taxon>Tatumella</taxon>
    </lineage>
</organism>
<reference evidence="2 3" key="1">
    <citation type="submission" date="2014-05" db="EMBL/GenBank/DDBJ databases">
        <title>ATOL: Assembling a taxonomically balanced genome-scale reconstruction of the evolutionary history of the Enterobacteriaceae.</title>
        <authorList>
            <person name="Plunkett G.III."/>
            <person name="Neeno-Eckwall E.C."/>
            <person name="Glasner J.D."/>
            <person name="Perna N.T."/>
        </authorList>
    </citation>
    <scope>NUCLEOTIDE SEQUENCE [LARGE SCALE GENOMIC DNA]</scope>
    <source>
        <strain evidence="2 3">ATCC 33301</strain>
    </source>
</reference>
<dbReference type="AlphaFoldDB" id="A0A085JGW8"/>
<dbReference type="Proteomes" id="UP000028602">
    <property type="component" value="Unassembled WGS sequence"/>
</dbReference>
<comment type="caution">
    <text evidence="2">The sequence shown here is derived from an EMBL/GenBank/DDBJ whole genome shotgun (WGS) entry which is preliminary data.</text>
</comment>
<evidence type="ECO:0000313" key="2">
    <source>
        <dbReference type="EMBL" id="KFD19714.1"/>
    </source>
</evidence>
<evidence type="ECO:0000313" key="3">
    <source>
        <dbReference type="Proteomes" id="UP000028602"/>
    </source>
</evidence>
<proteinExistence type="predicted"/>
<dbReference type="InterPro" id="IPR058008">
    <property type="entry name" value="Gp26_C"/>
</dbReference>
<gene>
    <name evidence="2" type="ORF">GTPT_1645</name>
</gene>
<dbReference type="RefSeq" id="WP_051170693.1">
    <property type="nucleotide sequence ID" value="NZ_ATMJ01000002.1"/>
</dbReference>
<feature type="domain" description="Phage tail protein C-terminal" evidence="1">
    <location>
        <begin position="492"/>
        <end position="626"/>
    </location>
</feature>